<keyword evidence="9" id="KW-1185">Reference proteome</keyword>
<reference evidence="8 9" key="1">
    <citation type="submission" date="2014-04" db="EMBL/GenBank/DDBJ databases">
        <authorList>
            <consortium name="DOE Joint Genome Institute"/>
            <person name="Kuo A."/>
            <person name="Kohler A."/>
            <person name="Jargeat P."/>
            <person name="Nagy L.G."/>
            <person name="Floudas D."/>
            <person name="Copeland A."/>
            <person name="Barry K.W."/>
            <person name="Cichocki N."/>
            <person name="Veneault-Fourrey C."/>
            <person name="LaButti K."/>
            <person name="Lindquist E.A."/>
            <person name="Lipzen A."/>
            <person name="Lundell T."/>
            <person name="Morin E."/>
            <person name="Murat C."/>
            <person name="Sun H."/>
            <person name="Tunlid A."/>
            <person name="Henrissat B."/>
            <person name="Grigoriev I.V."/>
            <person name="Hibbett D.S."/>
            <person name="Martin F."/>
            <person name="Nordberg H.P."/>
            <person name="Cantor M.N."/>
            <person name="Hua S.X."/>
        </authorList>
    </citation>
    <scope>NUCLEOTIDE SEQUENCE [LARGE SCALE GENOMIC DNA]</scope>
    <source>
        <strain evidence="8 9">Ve08.2h10</strain>
    </source>
</reference>
<dbReference type="Pfam" id="PF04082">
    <property type="entry name" value="Fungal_trans"/>
    <property type="match status" value="1"/>
</dbReference>
<evidence type="ECO:0000256" key="6">
    <source>
        <dbReference type="SAM" id="MobiDB-lite"/>
    </source>
</evidence>
<dbReference type="PANTHER" id="PTHR47338">
    <property type="entry name" value="ZN(II)2CYS6 TRANSCRIPTION FACTOR (EUROFUNG)-RELATED"/>
    <property type="match status" value="1"/>
</dbReference>
<dbReference type="OrthoDB" id="39175at2759"/>
<dbReference type="InParanoid" id="A0A0D0E918"/>
<dbReference type="AlphaFoldDB" id="A0A0D0E918"/>
<keyword evidence="2" id="KW-0479">Metal-binding</keyword>
<gene>
    <name evidence="8" type="ORF">PAXRUDRAFT_30764</name>
</gene>
<dbReference type="GO" id="GO:0003677">
    <property type="term" value="F:DNA binding"/>
    <property type="evidence" value="ECO:0007669"/>
    <property type="project" value="InterPro"/>
</dbReference>
<evidence type="ECO:0000256" key="4">
    <source>
        <dbReference type="ARBA" id="ARBA00023163"/>
    </source>
</evidence>
<name>A0A0D0E918_9AGAM</name>
<dbReference type="SUPFAM" id="SSF57701">
    <property type="entry name" value="Zn2/Cys6 DNA-binding domain"/>
    <property type="match status" value="1"/>
</dbReference>
<evidence type="ECO:0000256" key="3">
    <source>
        <dbReference type="ARBA" id="ARBA00023015"/>
    </source>
</evidence>
<dbReference type="CDD" id="cd00067">
    <property type="entry name" value="GAL4"/>
    <property type="match status" value="1"/>
</dbReference>
<proteinExistence type="predicted"/>
<evidence type="ECO:0000256" key="2">
    <source>
        <dbReference type="ARBA" id="ARBA00022723"/>
    </source>
</evidence>
<dbReference type="STRING" id="930991.A0A0D0E918"/>
<evidence type="ECO:0000313" key="8">
    <source>
        <dbReference type="EMBL" id="KIK99029.1"/>
    </source>
</evidence>
<comment type="subcellular location">
    <subcellularLocation>
        <location evidence="1">Nucleus</location>
    </subcellularLocation>
</comment>
<dbReference type="CDD" id="cd12148">
    <property type="entry name" value="fungal_TF_MHR"/>
    <property type="match status" value="1"/>
</dbReference>
<feature type="domain" description="Zn(2)-C6 fungal-type" evidence="7">
    <location>
        <begin position="16"/>
        <end position="61"/>
    </location>
</feature>
<dbReference type="Gene3D" id="4.10.240.10">
    <property type="entry name" value="Zn(2)-C6 fungal-type DNA-binding domain"/>
    <property type="match status" value="1"/>
</dbReference>
<dbReference type="HOGENOM" id="CLU_009416_0_0_1"/>
<keyword evidence="5" id="KW-0539">Nucleus</keyword>
<feature type="region of interest" description="Disordered" evidence="6">
    <location>
        <begin position="110"/>
        <end position="149"/>
    </location>
</feature>
<dbReference type="GO" id="GO:0008270">
    <property type="term" value="F:zinc ion binding"/>
    <property type="evidence" value="ECO:0007669"/>
    <property type="project" value="InterPro"/>
</dbReference>
<sequence>MSIEAGIHLSTTKLQACHQCRRRKMRCDAKRPCSTCVRSHSHATVHAQPGIQLAPFPECTYDEVARAKSSGPTTENRCEHLESRIMELETLLKQKQEAIVSLAQPSANPASSSAAGSLHAVQGASSTANSSSAQTSQNPDNLHVTRPHRSIVGDSPAMFGILSGDLVGQELGVLWQHWPHHLPRPDLLRHIVEVFFAFHPHATRLFNMSNFMISLSLRPDHPDFPSPSVLHAICAVGSMYTIPRQESGSSDASFAEQQAMYAKDQLGKDIMSGRKLVQYLQDSKLFVSTGQSLRVAVPLGLNLCPPFHALNATVQSMSIIPSPLTIVEDEMRRNVFWLAYAIDRQHGAGNGWALSLDDTDIAQLLPLPRATLDAGIPVSAENRQWSHFRETFLVHPPGITDSFTLYIKTMMIISRIKSFNHRFRVMENIGDLGSTVTRMNRWNEPDVRSAPTFSQLEELLTSFRCSLPHEFKDPFLDGHVDTYLYTTHLALHASIILLHEPHSNFKTSICTSAMKILHAARGILDLLYAVWSTNYDLGLLDLFCPFCWYLAGRVFGRFLKAAQDVDSAQQIETIQVELEFIRISLGKMGERVPLATRYQKMLDASILEICGALVTITVPVNGVPVRTVADDSLLRHVAQTSTPAYDLATFMKLYNGFLEDV</sequence>
<keyword evidence="4" id="KW-0804">Transcription</keyword>
<evidence type="ECO:0000256" key="1">
    <source>
        <dbReference type="ARBA" id="ARBA00004123"/>
    </source>
</evidence>
<dbReference type="SMART" id="SM00906">
    <property type="entry name" value="Fungal_trans"/>
    <property type="match status" value="1"/>
</dbReference>
<dbReference type="PANTHER" id="PTHR47338:SF29">
    <property type="entry name" value="ZN(2)-C6 FUNGAL-TYPE DOMAIN-CONTAINING PROTEIN"/>
    <property type="match status" value="1"/>
</dbReference>
<dbReference type="InterPro" id="IPR007219">
    <property type="entry name" value="XnlR_reg_dom"/>
</dbReference>
<evidence type="ECO:0000259" key="7">
    <source>
        <dbReference type="PROSITE" id="PS50048"/>
    </source>
</evidence>
<dbReference type="Proteomes" id="UP000054538">
    <property type="component" value="Unassembled WGS sequence"/>
</dbReference>
<evidence type="ECO:0000313" key="9">
    <source>
        <dbReference type="Proteomes" id="UP000054538"/>
    </source>
</evidence>
<dbReference type="GO" id="GO:0006351">
    <property type="term" value="P:DNA-templated transcription"/>
    <property type="evidence" value="ECO:0007669"/>
    <property type="project" value="InterPro"/>
</dbReference>
<protein>
    <recommendedName>
        <fullName evidence="7">Zn(2)-C6 fungal-type domain-containing protein</fullName>
    </recommendedName>
</protein>
<accession>A0A0D0E918</accession>
<dbReference type="InterPro" id="IPR001138">
    <property type="entry name" value="Zn2Cys6_DnaBD"/>
</dbReference>
<dbReference type="GO" id="GO:0005634">
    <property type="term" value="C:nucleus"/>
    <property type="evidence" value="ECO:0007669"/>
    <property type="project" value="UniProtKB-SubCell"/>
</dbReference>
<dbReference type="GO" id="GO:0000981">
    <property type="term" value="F:DNA-binding transcription factor activity, RNA polymerase II-specific"/>
    <property type="evidence" value="ECO:0007669"/>
    <property type="project" value="InterPro"/>
</dbReference>
<evidence type="ECO:0000256" key="5">
    <source>
        <dbReference type="ARBA" id="ARBA00023242"/>
    </source>
</evidence>
<keyword evidence="3" id="KW-0805">Transcription regulation</keyword>
<dbReference type="PROSITE" id="PS50048">
    <property type="entry name" value="ZN2_CY6_FUNGAL_2"/>
    <property type="match status" value="1"/>
</dbReference>
<dbReference type="InterPro" id="IPR050815">
    <property type="entry name" value="TF_fung"/>
</dbReference>
<organism evidence="8 9">
    <name type="scientific">Paxillus rubicundulus Ve08.2h10</name>
    <dbReference type="NCBI Taxonomy" id="930991"/>
    <lineage>
        <taxon>Eukaryota</taxon>
        <taxon>Fungi</taxon>
        <taxon>Dikarya</taxon>
        <taxon>Basidiomycota</taxon>
        <taxon>Agaricomycotina</taxon>
        <taxon>Agaricomycetes</taxon>
        <taxon>Agaricomycetidae</taxon>
        <taxon>Boletales</taxon>
        <taxon>Paxilineae</taxon>
        <taxon>Paxillaceae</taxon>
        <taxon>Paxillus</taxon>
    </lineage>
</organism>
<reference evidence="9" key="2">
    <citation type="submission" date="2015-01" db="EMBL/GenBank/DDBJ databases">
        <title>Evolutionary Origins and Diversification of the Mycorrhizal Mutualists.</title>
        <authorList>
            <consortium name="DOE Joint Genome Institute"/>
            <consortium name="Mycorrhizal Genomics Consortium"/>
            <person name="Kohler A."/>
            <person name="Kuo A."/>
            <person name="Nagy L.G."/>
            <person name="Floudas D."/>
            <person name="Copeland A."/>
            <person name="Barry K.W."/>
            <person name="Cichocki N."/>
            <person name="Veneault-Fourrey C."/>
            <person name="LaButti K."/>
            <person name="Lindquist E.A."/>
            <person name="Lipzen A."/>
            <person name="Lundell T."/>
            <person name="Morin E."/>
            <person name="Murat C."/>
            <person name="Riley R."/>
            <person name="Ohm R."/>
            <person name="Sun H."/>
            <person name="Tunlid A."/>
            <person name="Henrissat B."/>
            <person name="Grigoriev I.V."/>
            <person name="Hibbett D.S."/>
            <person name="Martin F."/>
        </authorList>
    </citation>
    <scope>NUCLEOTIDE SEQUENCE [LARGE SCALE GENOMIC DNA]</scope>
    <source>
        <strain evidence="9">Ve08.2h10</strain>
    </source>
</reference>
<dbReference type="Pfam" id="PF00172">
    <property type="entry name" value="Zn_clus"/>
    <property type="match status" value="1"/>
</dbReference>
<feature type="compositionally biased region" description="Low complexity" evidence="6">
    <location>
        <begin position="125"/>
        <end position="138"/>
    </location>
</feature>
<dbReference type="SMART" id="SM00066">
    <property type="entry name" value="GAL4"/>
    <property type="match status" value="1"/>
</dbReference>
<dbReference type="EMBL" id="KN824872">
    <property type="protein sequence ID" value="KIK99029.1"/>
    <property type="molecule type" value="Genomic_DNA"/>
</dbReference>
<dbReference type="InterPro" id="IPR036864">
    <property type="entry name" value="Zn2-C6_fun-type_DNA-bd_sf"/>
</dbReference>